<evidence type="ECO:0000313" key="2">
    <source>
        <dbReference type="EMBL" id="EGK71175.1"/>
    </source>
</evidence>
<organism evidence="2 3">
    <name type="scientific">Methyloversatilis universalis (strain ATCC BAA-1314 / DSM 25237 / JCM 13912 / CCUG 52030 / FAM5)</name>
    <dbReference type="NCBI Taxonomy" id="1000565"/>
    <lineage>
        <taxon>Bacteria</taxon>
        <taxon>Pseudomonadati</taxon>
        <taxon>Pseudomonadota</taxon>
        <taxon>Betaproteobacteria</taxon>
        <taxon>Nitrosomonadales</taxon>
        <taxon>Sterolibacteriaceae</taxon>
        <taxon>Methyloversatilis</taxon>
    </lineage>
</organism>
<keyword evidence="3" id="KW-1185">Reference proteome</keyword>
<name>F5RE44_METUF</name>
<comment type="caution">
    <text evidence="2">The sequence shown here is derived from an EMBL/GenBank/DDBJ whole genome shotgun (WGS) entry which is preliminary data.</text>
</comment>
<reference evidence="2 3" key="1">
    <citation type="journal article" date="2011" name="J. Bacteriol.">
        <title>Genome sequence of Methyloversatilis universalis FAM5T, a methylotrophic representative of the order Rhodocyclales.</title>
        <authorList>
            <person name="Kittichotirat W."/>
            <person name="Good N.M."/>
            <person name="Hall R."/>
            <person name="Bringel F."/>
            <person name="Lajus A."/>
            <person name="Medigue C."/>
            <person name="Smalley N.E."/>
            <person name="Beck D."/>
            <person name="Bumgarner R."/>
            <person name="Vuilleumier S."/>
            <person name="Kalyuzhnaya M.G."/>
        </authorList>
    </citation>
    <scope>NUCLEOTIDE SEQUENCE [LARGE SCALE GENOMIC DNA]</scope>
    <source>
        <strain evidence="3">ATCC BAA-1314 / JCM 13912 / FAM5</strain>
    </source>
</reference>
<gene>
    <name evidence="2" type="ORF">METUNv1_02562</name>
</gene>
<evidence type="ECO:0000256" key="1">
    <source>
        <dbReference type="SAM" id="MobiDB-lite"/>
    </source>
</evidence>
<evidence type="ECO:0000313" key="3">
    <source>
        <dbReference type="Proteomes" id="UP000005019"/>
    </source>
</evidence>
<sequence>MNRIRAAVLAERDEWRTVPRMRGDEPSSPAFSSRLLIRSPHARG</sequence>
<feature type="region of interest" description="Disordered" evidence="1">
    <location>
        <begin position="19"/>
        <end position="44"/>
    </location>
</feature>
<protein>
    <submittedName>
        <fullName evidence="2">Uncharacterized protein</fullName>
    </submittedName>
</protein>
<dbReference type="Proteomes" id="UP000005019">
    <property type="component" value="Unassembled WGS sequence"/>
</dbReference>
<dbReference type="EMBL" id="AFHG01000052">
    <property type="protein sequence ID" value="EGK71175.1"/>
    <property type="molecule type" value="Genomic_DNA"/>
</dbReference>
<accession>F5RE44</accession>
<dbReference type="AlphaFoldDB" id="F5RE44"/>
<proteinExistence type="predicted"/>